<feature type="compositionally biased region" description="Polar residues" evidence="6">
    <location>
        <begin position="146"/>
        <end position="159"/>
    </location>
</feature>
<evidence type="ECO:0000259" key="9">
    <source>
        <dbReference type="PROSITE" id="PS50955"/>
    </source>
</evidence>
<dbReference type="Gene3D" id="1.10.720.40">
    <property type="match status" value="2"/>
</dbReference>
<evidence type="ECO:0000259" key="8">
    <source>
        <dbReference type="PROSITE" id="PS50954"/>
    </source>
</evidence>
<evidence type="ECO:0000256" key="4">
    <source>
        <dbReference type="ARBA" id="ARBA00022990"/>
    </source>
</evidence>
<evidence type="ECO:0000256" key="3">
    <source>
        <dbReference type="ARBA" id="ARBA00022553"/>
    </source>
</evidence>
<dbReference type="PANTHER" id="PTHR12019">
    <property type="entry name" value="LAMINA-ASSOCIATED POLYPEPTIDE THYMOPOIETIN"/>
    <property type="match status" value="1"/>
</dbReference>
<keyword evidence="3" id="KW-0597">Phosphoprotein</keyword>
<comment type="similarity">
    <text evidence="1">Belongs to the LEM family.</text>
</comment>
<dbReference type="GO" id="GO:0005635">
    <property type="term" value="C:nuclear envelope"/>
    <property type="evidence" value="ECO:0007669"/>
    <property type="project" value="UniProtKB-ARBA"/>
</dbReference>
<reference evidence="10 11" key="1">
    <citation type="journal article" date="2024" name="Genome Biol. Evol.">
        <title>Chromosome-level genome assembly of the viviparous eelpout Zoarces viviparus.</title>
        <authorList>
            <person name="Fuhrmann N."/>
            <person name="Brasseur M.V."/>
            <person name="Bakowski C.E."/>
            <person name="Podsiadlowski L."/>
            <person name="Prost S."/>
            <person name="Krehenwinkel H."/>
            <person name="Mayer C."/>
        </authorList>
    </citation>
    <scope>NUCLEOTIDE SEQUENCE [LARGE SCALE GENOMIC DNA]</scope>
    <source>
        <strain evidence="10">NO-MEL_2022_Ind0_liver</strain>
    </source>
</reference>
<dbReference type="EMBL" id="JBCEZU010000134">
    <property type="protein sequence ID" value="KAK9525401.1"/>
    <property type="molecule type" value="Genomic_DNA"/>
</dbReference>
<dbReference type="InterPro" id="IPR051656">
    <property type="entry name" value="LEM_domain"/>
</dbReference>
<dbReference type="InterPro" id="IPR003887">
    <property type="entry name" value="LEM_dom"/>
</dbReference>
<dbReference type="Proteomes" id="UP001488805">
    <property type="component" value="Unassembled WGS sequence"/>
</dbReference>
<accession>A0AAW1ESL2</accession>
<dbReference type="SUPFAM" id="SSF63451">
    <property type="entry name" value="LEM domain"/>
    <property type="match status" value="2"/>
</dbReference>
<dbReference type="InterPro" id="IPR013146">
    <property type="entry name" value="LEM-like_dom"/>
</dbReference>
<dbReference type="SMART" id="SM01261">
    <property type="entry name" value="Thymopoietin"/>
    <property type="match status" value="1"/>
</dbReference>
<dbReference type="AlphaFoldDB" id="A0AAW1ESL2"/>
<protein>
    <recommendedName>
        <fullName evidence="12">Thymopoietin</fullName>
    </recommendedName>
</protein>
<dbReference type="Pfam" id="PF08198">
    <property type="entry name" value="Thymopoietin"/>
    <property type="match status" value="1"/>
</dbReference>
<gene>
    <name evidence="10" type="ORF">VZT92_016114</name>
</gene>
<name>A0AAW1ESL2_ZOAVI</name>
<evidence type="ECO:0008006" key="12">
    <source>
        <dbReference type="Google" id="ProtNLM"/>
    </source>
</evidence>
<evidence type="ECO:0000256" key="7">
    <source>
        <dbReference type="SAM" id="Phobius"/>
    </source>
</evidence>
<keyword evidence="7" id="KW-0472">Membrane</keyword>
<dbReference type="Pfam" id="PF03020">
    <property type="entry name" value="LEM"/>
    <property type="match status" value="1"/>
</dbReference>
<feature type="region of interest" description="Disordered" evidence="6">
    <location>
        <begin position="134"/>
        <end position="211"/>
    </location>
</feature>
<dbReference type="PANTHER" id="PTHR12019:SF21">
    <property type="entry name" value="THYMOPOIETIN A"/>
    <property type="match status" value="1"/>
</dbReference>
<evidence type="ECO:0000256" key="1">
    <source>
        <dbReference type="ARBA" id="ARBA00007744"/>
    </source>
</evidence>
<dbReference type="GO" id="GO:0003677">
    <property type="term" value="F:DNA binding"/>
    <property type="evidence" value="ECO:0007669"/>
    <property type="project" value="UniProtKB-KW"/>
</dbReference>
<evidence type="ECO:0000256" key="5">
    <source>
        <dbReference type="ARBA" id="ARBA00023125"/>
    </source>
</evidence>
<feature type="domain" description="LEM-like" evidence="9">
    <location>
        <begin position="5"/>
        <end position="48"/>
    </location>
</feature>
<feature type="region of interest" description="Disordered" evidence="6">
    <location>
        <begin position="333"/>
        <end position="391"/>
    </location>
</feature>
<feature type="region of interest" description="Disordered" evidence="6">
    <location>
        <begin position="239"/>
        <end position="280"/>
    </location>
</feature>
<organism evidence="10 11">
    <name type="scientific">Zoarces viviparus</name>
    <name type="common">Viviparous eelpout</name>
    <name type="synonym">Blennius viviparus</name>
    <dbReference type="NCBI Taxonomy" id="48416"/>
    <lineage>
        <taxon>Eukaryota</taxon>
        <taxon>Metazoa</taxon>
        <taxon>Chordata</taxon>
        <taxon>Craniata</taxon>
        <taxon>Vertebrata</taxon>
        <taxon>Euteleostomi</taxon>
        <taxon>Actinopterygii</taxon>
        <taxon>Neopterygii</taxon>
        <taxon>Teleostei</taxon>
        <taxon>Neoteleostei</taxon>
        <taxon>Acanthomorphata</taxon>
        <taxon>Eupercaria</taxon>
        <taxon>Perciformes</taxon>
        <taxon>Cottioidei</taxon>
        <taxon>Zoarcales</taxon>
        <taxon>Zoarcidae</taxon>
        <taxon>Zoarcinae</taxon>
        <taxon>Zoarces</taxon>
    </lineage>
</organism>
<dbReference type="SMART" id="SM00540">
    <property type="entry name" value="LEM"/>
    <property type="match status" value="1"/>
</dbReference>
<feature type="region of interest" description="Disordered" evidence="6">
    <location>
        <begin position="58"/>
        <end position="89"/>
    </location>
</feature>
<proteinExistence type="inferred from homology"/>
<dbReference type="CDD" id="cd12940">
    <property type="entry name" value="LEM_LAP2_LEMD1"/>
    <property type="match status" value="1"/>
</dbReference>
<evidence type="ECO:0000256" key="6">
    <source>
        <dbReference type="SAM" id="MobiDB-lite"/>
    </source>
</evidence>
<feature type="transmembrane region" description="Helical" evidence="7">
    <location>
        <begin position="511"/>
        <end position="529"/>
    </location>
</feature>
<feature type="compositionally biased region" description="Low complexity" evidence="6">
    <location>
        <begin position="367"/>
        <end position="386"/>
    </location>
</feature>
<evidence type="ECO:0000313" key="10">
    <source>
        <dbReference type="EMBL" id="KAK9525401.1"/>
    </source>
</evidence>
<keyword evidence="7" id="KW-0812">Transmembrane</keyword>
<keyword evidence="4" id="KW-0007">Acetylation</keyword>
<dbReference type="PROSITE" id="PS50954">
    <property type="entry name" value="LEM"/>
    <property type="match status" value="1"/>
</dbReference>
<keyword evidence="11" id="KW-1185">Reference proteome</keyword>
<dbReference type="PROSITE" id="PS50955">
    <property type="entry name" value="LEM_LIKE"/>
    <property type="match status" value="1"/>
</dbReference>
<dbReference type="CDD" id="cd12935">
    <property type="entry name" value="LEM_like"/>
    <property type="match status" value="1"/>
</dbReference>
<dbReference type="FunFam" id="1.10.720.40:FF:000001">
    <property type="entry name" value="LEM domain containing 2, isoform CRA_a"/>
    <property type="match status" value="2"/>
</dbReference>
<comment type="caution">
    <text evidence="10">The sequence shown here is derived from an EMBL/GenBank/DDBJ whole genome shotgun (WGS) entry which is preliminary data.</text>
</comment>
<keyword evidence="2" id="KW-0488">Methylation</keyword>
<keyword evidence="7" id="KW-1133">Transmembrane helix</keyword>
<dbReference type="InterPro" id="IPR011015">
    <property type="entry name" value="LEM/LEM-like_dom_sf"/>
</dbReference>
<sequence>MSEYLDDPSVLTKDKLKSELLANNVELPSGNPTKDVYVQLYLKKLTAHNQKPAATLDAFSSDEELPPPVIYSRSRSSGRKATRKTDKVRPDEMDVTMLTDEGLREELLKHGVDVGPIVASTRKLYEKKLQRMLDDGPAQPPKLLLTETQGNHNGNSESDLYSDKEDEVTPEPEPVAEPEPAPVVERPVRSRGKTPVTTRTRSSQHHTLRVEDVGLSLPKANQDSCEQPDALLNTALLEEPETRTEPLRPARAGSLTCTKPSPRRAVEPSRPSSPLAQIPKVGPVPFSPLCNISPIKRQEHYWSLSDQFGSKAARVSVAWVQLLLPVSSRSRFPARTLGRTSSPRGRSAARPLREDARPLVLSERTLGRSSNPLGRSSSPRGRSAARPLREDVSVRQVEKIAASEQTPKVEKDVLTDLFHSDINSPTGITATCRRPIRGAARRPVTSSDLWNDENHLFSPKTTKTATSSSSYTESCTVNRVSSLPPPSSSSRLLCAAPPAGQTKAAYRSVSLWIKLLLLAILAAFLFLVYQAMETNTINPFTAPDTEVAGGSAA</sequence>
<evidence type="ECO:0000313" key="11">
    <source>
        <dbReference type="Proteomes" id="UP001488805"/>
    </source>
</evidence>
<keyword evidence="5" id="KW-0238">DNA-binding</keyword>
<feature type="domain" description="LEM" evidence="8">
    <location>
        <begin position="92"/>
        <end position="136"/>
    </location>
</feature>
<feature type="compositionally biased region" description="Acidic residues" evidence="6">
    <location>
        <begin position="164"/>
        <end position="176"/>
    </location>
</feature>
<evidence type="ECO:0000256" key="2">
    <source>
        <dbReference type="ARBA" id="ARBA00022481"/>
    </source>
</evidence>